<accession>A0A9P4VTV7</accession>
<name>A0A9P4VTV7_9PEZI</name>
<dbReference type="AlphaFoldDB" id="A0A9P4VTV7"/>
<keyword evidence="2" id="KW-1185">Reference proteome</keyword>
<proteinExistence type="predicted"/>
<reference evidence="1" key="1">
    <citation type="journal article" date="2020" name="Stud. Mycol.">
        <title>101 Dothideomycetes genomes: a test case for predicting lifestyles and emergence of pathogens.</title>
        <authorList>
            <person name="Haridas S."/>
            <person name="Albert R."/>
            <person name="Binder M."/>
            <person name="Bloem J."/>
            <person name="Labutti K."/>
            <person name="Salamov A."/>
            <person name="Andreopoulos B."/>
            <person name="Baker S."/>
            <person name="Barry K."/>
            <person name="Bills G."/>
            <person name="Bluhm B."/>
            <person name="Cannon C."/>
            <person name="Castanera R."/>
            <person name="Culley D."/>
            <person name="Daum C."/>
            <person name="Ezra D."/>
            <person name="Gonzalez J."/>
            <person name="Henrissat B."/>
            <person name="Kuo A."/>
            <person name="Liang C."/>
            <person name="Lipzen A."/>
            <person name="Lutzoni F."/>
            <person name="Magnuson J."/>
            <person name="Mondo S."/>
            <person name="Nolan M."/>
            <person name="Ohm R."/>
            <person name="Pangilinan J."/>
            <person name="Park H.-J."/>
            <person name="Ramirez L."/>
            <person name="Alfaro M."/>
            <person name="Sun H."/>
            <person name="Tritt A."/>
            <person name="Yoshinaga Y."/>
            <person name="Zwiers L.-H."/>
            <person name="Turgeon B."/>
            <person name="Goodwin S."/>
            <person name="Spatafora J."/>
            <person name="Crous P."/>
            <person name="Grigoriev I."/>
        </authorList>
    </citation>
    <scope>NUCLEOTIDE SEQUENCE</scope>
    <source>
        <strain evidence="1">CBS 101060</strain>
    </source>
</reference>
<dbReference type="OrthoDB" id="3665856at2759"/>
<comment type="caution">
    <text evidence="1">The sequence shown here is derived from an EMBL/GenBank/DDBJ whole genome shotgun (WGS) entry which is preliminary data.</text>
</comment>
<evidence type="ECO:0000313" key="2">
    <source>
        <dbReference type="Proteomes" id="UP000799429"/>
    </source>
</evidence>
<sequence length="676" mass="75125">MATASPAVIELSPAQVPAVAASRRKPKVTASEGTVKYLTQRRVAGINTAAGQATESIEGLKNPDFLAVGLGGTNLLAMLYAVALGRRAVGVELRGDPFLGVHWNIREDLYHQLGLIDQLMMARYGEAAIPKKLDGSLFKLADVFFHVDTVAGDIVPDEIIDGYDKEQHLVGTIHDVEYIDDRWANGKPSRTITLLNPPLPPSKPDPAKIRTNMYDVLDGPSTFQTAASAIQVLFRRYLEKMEEMDIKDGRVPRARLFTHHRVVEEENDGWIKQPDGRFQVRIEEILEMDFKGKLVRLRTPGSNIIDLGVPELFCIAQGFHSSDGERLGFEQKDVQVDHNDGRGPVTAQADFIAGLIEILVDGRLRRRIASEFDKEGNEFWVRQIAVGHENDPEIGWVLVQVPDYLSFDPIEAGLLPEGTDKNSAEYFSNYQLLLHDFYIEQASLVLGIDQSELRKVQMIYGPKLFSLVERQGEDPRVAPNGVIAGDSFGNGHFLTSAGAMTGMIGHSYRFLEYWQRRNEGHDVESSTRLLADRIKVDTEAWLSVSAKEFTEAIPINFGAERGEQIAKASGIDPTKHAHSINSNARERHSLLPLDPSDWRRLFLRNGRVWSAKLPPLSEEHPSLAEWEKVNQKIKEEAAAEESMMMAAATTAPATKSEPILVPALDANGHLVMRPIS</sequence>
<dbReference type="EMBL" id="MU006090">
    <property type="protein sequence ID" value="KAF2841890.1"/>
    <property type="molecule type" value="Genomic_DNA"/>
</dbReference>
<organism evidence="1 2">
    <name type="scientific">Patellaria atrata CBS 101060</name>
    <dbReference type="NCBI Taxonomy" id="1346257"/>
    <lineage>
        <taxon>Eukaryota</taxon>
        <taxon>Fungi</taxon>
        <taxon>Dikarya</taxon>
        <taxon>Ascomycota</taxon>
        <taxon>Pezizomycotina</taxon>
        <taxon>Dothideomycetes</taxon>
        <taxon>Dothideomycetes incertae sedis</taxon>
        <taxon>Patellariales</taxon>
        <taxon>Patellariaceae</taxon>
        <taxon>Patellaria</taxon>
    </lineage>
</organism>
<protein>
    <submittedName>
        <fullName evidence="1">Uncharacterized protein</fullName>
    </submittedName>
</protein>
<gene>
    <name evidence="1" type="ORF">M501DRAFT_967958</name>
</gene>
<evidence type="ECO:0000313" key="1">
    <source>
        <dbReference type="EMBL" id="KAF2841890.1"/>
    </source>
</evidence>
<dbReference type="Proteomes" id="UP000799429">
    <property type="component" value="Unassembled WGS sequence"/>
</dbReference>